<evidence type="ECO:0000313" key="2">
    <source>
        <dbReference type="EMBL" id="CAF3682080.1"/>
    </source>
</evidence>
<proteinExistence type="predicted"/>
<dbReference type="EMBL" id="CAJOBD010000520">
    <property type="protein sequence ID" value="CAF3682080.1"/>
    <property type="molecule type" value="Genomic_DNA"/>
</dbReference>
<gene>
    <name evidence="2" type="ORF">JBS370_LOCUS8269</name>
    <name evidence="1" type="ORF">ZHD862_LOCUS4557</name>
</gene>
<sequence>MSMEAQFYEALRRQRVIERRQTLGVARQVQQPKYQPHYVPFGVLRQDDIHVPWTFNSLRRTKLANSEQNLCQKGCNVHAHRAPSTQPRPALHGKLHNRFSSMDYIQQW</sequence>
<dbReference type="EMBL" id="CAJNOT010000111">
    <property type="protein sequence ID" value="CAF0844613.1"/>
    <property type="molecule type" value="Genomic_DNA"/>
</dbReference>
<dbReference type="Proteomes" id="UP000663864">
    <property type="component" value="Unassembled WGS sequence"/>
</dbReference>
<evidence type="ECO:0000313" key="1">
    <source>
        <dbReference type="EMBL" id="CAF0844613.1"/>
    </source>
</evidence>
<evidence type="ECO:0000313" key="3">
    <source>
        <dbReference type="Proteomes" id="UP000663864"/>
    </source>
</evidence>
<name>A0A813W240_9BILA</name>
<organism evidence="1 3">
    <name type="scientific">Rotaria sordida</name>
    <dbReference type="NCBI Taxonomy" id="392033"/>
    <lineage>
        <taxon>Eukaryota</taxon>
        <taxon>Metazoa</taxon>
        <taxon>Spiralia</taxon>
        <taxon>Gnathifera</taxon>
        <taxon>Rotifera</taxon>
        <taxon>Eurotatoria</taxon>
        <taxon>Bdelloidea</taxon>
        <taxon>Philodinida</taxon>
        <taxon>Philodinidae</taxon>
        <taxon>Rotaria</taxon>
    </lineage>
</organism>
<reference evidence="1" key="1">
    <citation type="submission" date="2021-02" db="EMBL/GenBank/DDBJ databases">
        <authorList>
            <person name="Nowell W R."/>
        </authorList>
    </citation>
    <scope>NUCLEOTIDE SEQUENCE</scope>
</reference>
<comment type="caution">
    <text evidence="1">The sequence shown here is derived from an EMBL/GenBank/DDBJ whole genome shotgun (WGS) entry which is preliminary data.</text>
</comment>
<protein>
    <submittedName>
        <fullName evidence="1">Uncharacterized protein</fullName>
    </submittedName>
</protein>
<dbReference type="AlphaFoldDB" id="A0A813W240"/>
<accession>A0A813W240</accession>
<dbReference type="Proteomes" id="UP000663836">
    <property type="component" value="Unassembled WGS sequence"/>
</dbReference>